<dbReference type="InterPro" id="IPR054708">
    <property type="entry name" value="MTPAP-like_central"/>
</dbReference>
<evidence type="ECO:0000313" key="10">
    <source>
        <dbReference type="Proteomes" id="UP000005237"/>
    </source>
</evidence>
<evidence type="ECO:0000256" key="5">
    <source>
        <dbReference type="ARBA" id="ARBA00022842"/>
    </source>
</evidence>
<keyword evidence="10" id="KW-1185">Reference proteome</keyword>
<dbReference type="EnsemblMetazoa" id="CJA01564a.1">
    <property type="protein sequence ID" value="CJA01564a.1"/>
    <property type="gene ID" value="WBGene00120768"/>
</dbReference>
<accession>A0A8R1DG70</accession>
<evidence type="ECO:0000259" key="7">
    <source>
        <dbReference type="Pfam" id="PF03828"/>
    </source>
</evidence>
<dbReference type="PANTHER" id="PTHR12271">
    <property type="entry name" value="POLY A POLYMERASE CID PAP -RELATED"/>
    <property type="match status" value="1"/>
</dbReference>
<dbReference type="InterPro" id="IPR043519">
    <property type="entry name" value="NT_sf"/>
</dbReference>
<reference evidence="10" key="1">
    <citation type="submission" date="2010-08" db="EMBL/GenBank/DDBJ databases">
        <authorList>
            <consortium name="Caenorhabditis japonica Sequencing Consortium"/>
            <person name="Wilson R.K."/>
        </authorList>
    </citation>
    <scope>NUCLEOTIDE SEQUENCE [LARGE SCALE GENOMIC DNA]</scope>
    <source>
        <strain evidence="10">DF5081</strain>
    </source>
</reference>
<dbReference type="Gene3D" id="1.10.1410.10">
    <property type="match status" value="1"/>
</dbReference>
<feature type="compositionally biased region" description="Polar residues" evidence="6">
    <location>
        <begin position="315"/>
        <end position="335"/>
    </location>
</feature>
<dbReference type="AlphaFoldDB" id="A0A8R1DG70"/>
<evidence type="ECO:0000256" key="4">
    <source>
        <dbReference type="ARBA" id="ARBA00022723"/>
    </source>
</evidence>
<dbReference type="SUPFAM" id="SSF81631">
    <property type="entry name" value="PAP/OAS1 substrate-binding domain"/>
    <property type="match status" value="1"/>
</dbReference>
<feature type="domain" description="PAP-associated" evidence="7">
    <location>
        <begin position="686"/>
        <end position="740"/>
    </location>
</feature>
<comment type="cofactor">
    <cofactor evidence="2">
        <name>Mg(2+)</name>
        <dbReference type="ChEBI" id="CHEBI:18420"/>
    </cofactor>
</comment>
<dbReference type="Gene3D" id="3.30.460.10">
    <property type="entry name" value="Beta Polymerase, domain 2"/>
    <property type="match status" value="1"/>
</dbReference>
<dbReference type="Pfam" id="PF03828">
    <property type="entry name" value="PAP_assoc"/>
    <property type="match status" value="1"/>
</dbReference>
<evidence type="ECO:0000256" key="6">
    <source>
        <dbReference type="SAM" id="MobiDB-lite"/>
    </source>
</evidence>
<reference evidence="9" key="2">
    <citation type="submission" date="2022-06" db="UniProtKB">
        <authorList>
            <consortium name="EnsemblMetazoa"/>
        </authorList>
    </citation>
    <scope>IDENTIFICATION</scope>
    <source>
        <strain evidence="9">DF5081</strain>
    </source>
</reference>
<dbReference type="GO" id="GO:0031123">
    <property type="term" value="P:RNA 3'-end processing"/>
    <property type="evidence" value="ECO:0007669"/>
    <property type="project" value="TreeGrafter"/>
</dbReference>
<keyword evidence="4" id="KW-0479">Metal-binding</keyword>
<proteinExistence type="predicted"/>
<comment type="cofactor">
    <cofactor evidence="1">
        <name>Mn(2+)</name>
        <dbReference type="ChEBI" id="CHEBI:29035"/>
    </cofactor>
</comment>
<evidence type="ECO:0000256" key="2">
    <source>
        <dbReference type="ARBA" id="ARBA00001946"/>
    </source>
</evidence>
<dbReference type="Proteomes" id="UP000005237">
    <property type="component" value="Unassembled WGS sequence"/>
</dbReference>
<evidence type="ECO:0000259" key="8">
    <source>
        <dbReference type="Pfam" id="PF22600"/>
    </source>
</evidence>
<dbReference type="GO" id="GO:0046872">
    <property type="term" value="F:metal ion binding"/>
    <property type="evidence" value="ECO:0007669"/>
    <property type="project" value="UniProtKB-KW"/>
</dbReference>
<dbReference type="SUPFAM" id="SSF81301">
    <property type="entry name" value="Nucleotidyltransferase"/>
    <property type="match status" value="1"/>
</dbReference>
<keyword evidence="3" id="KW-0808">Transferase</keyword>
<sequence>MSRKRKSQGNSITKRPILPILRAMGIAVGHPVILQDTSMRMRNKKEDSTDVMKMLCFSGIPACCLSAKGSGPNNLNAEETASHAMLDFFRTVLPSNVIASLCLGDPNFNFQPFFPIFEEFEKTIAEDYLSISRCSQYDMTPAATIRGKEVKKRVVNALSPSNSGTIKEPRGDFKNQTDEDNDIVIINIEEDKRETNKNTKQMDEVIILGDDYSAYNSKNANFPKVQVMRNDDSELKRKADQRKSEELRRRLYTGNAGNVDFGQVNMSGAGPAEVFCCIPNSGGSTVFQENYGSDSDDGIPKKRTKNDSEVEESPAPSSLTDSITNAAFANEASTSKESDEEIGEMIDEWDESDDVESNEVRMDEKINRNSSMEGNINSGSMERLFEGQPTLEQFLVTKNLPANYQARTIGVIINKTLAQTAESYVGRVASKSLNSLTELSKLTWDHYFNNSQPESIYDQKMRARLLLYQEIQKLFTDKRVTLQVTGSTINGCGSYNSDVDMCLCCPTNGYRGQGFDDFQCDRSFSLRTLRKIDKTYRRLHYSHPFKRLVKYCQLIPAKVPIVKLLLNGEFEGMDIDINVNNIAGIYNSHLIHYYSLCDARFPALALMIKHWAMRAGVNNSPDGYLNSYTIILMAVHYLQCGVRPAVLPNLQYLFPDKFDRKLPLEELILFGDIATKLPALPPNTCSLGELLVGFFFYFANFDFDKYAISIRSAQVVLRNHLPKNTSHYPMFVEEPFDAINTARSVRTSSHMNAIKSAFSEASATFSQSVFKTDDLGVEVVARK</sequence>
<dbReference type="CDD" id="cd05402">
    <property type="entry name" value="NT_PAP_TUTase"/>
    <property type="match status" value="1"/>
</dbReference>
<protein>
    <submittedName>
        <fullName evidence="9">PAP-associated domain-containing protein</fullName>
    </submittedName>
</protein>
<keyword evidence="5" id="KW-0460">Magnesium</keyword>
<feature type="region of interest" description="Disordered" evidence="6">
    <location>
        <begin position="287"/>
        <end position="341"/>
    </location>
</feature>
<dbReference type="GO" id="GO:1990817">
    <property type="term" value="F:poly(A) RNA polymerase activity"/>
    <property type="evidence" value="ECO:0007669"/>
    <property type="project" value="TreeGrafter"/>
</dbReference>
<name>A0A8R1DG70_CAEJA</name>
<evidence type="ECO:0000256" key="3">
    <source>
        <dbReference type="ARBA" id="ARBA00022679"/>
    </source>
</evidence>
<dbReference type="Pfam" id="PF22600">
    <property type="entry name" value="MTPAP-like_central"/>
    <property type="match status" value="1"/>
</dbReference>
<dbReference type="InterPro" id="IPR002058">
    <property type="entry name" value="PAP_assoc"/>
</dbReference>
<evidence type="ECO:0000256" key="1">
    <source>
        <dbReference type="ARBA" id="ARBA00001936"/>
    </source>
</evidence>
<dbReference type="PANTHER" id="PTHR12271:SF117">
    <property type="entry name" value="PAP-ASSOCIATED DOMAIN-CONTAINING PROTEIN"/>
    <property type="match status" value="1"/>
</dbReference>
<evidence type="ECO:0000313" key="9">
    <source>
        <dbReference type="EnsemblMetazoa" id="CJA01564a.1"/>
    </source>
</evidence>
<organism evidence="9 10">
    <name type="scientific">Caenorhabditis japonica</name>
    <dbReference type="NCBI Taxonomy" id="281687"/>
    <lineage>
        <taxon>Eukaryota</taxon>
        <taxon>Metazoa</taxon>
        <taxon>Ecdysozoa</taxon>
        <taxon>Nematoda</taxon>
        <taxon>Chromadorea</taxon>
        <taxon>Rhabditida</taxon>
        <taxon>Rhabditina</taxon>
        <taxon>Rhabditomorpha</taxon>
        <taxon>Rhabditoidea</taxon>
        <taxon>Rhabditidae</taxon>
        <taxon>Peloderinae</taxon>
        <taxon>Caenorhabditis</taxon>
    </lineage>
</organism>
<feature type="domain" description="Poly(A) RNA polymerase mitochondrial-like central palm" evidence="8">
    <location>
        <begin position="439"/>
        <end position="595"/>
    </location>
</feature>